<keyword evidence="2" id="KW-0238">DNA-binding</keyword>
<evidence type="ECO:0000313" key="5">
    <source>
        <dbReference type="EMBL" id="KIL49091.1"/>
    </source>
</evidence>
<dbReference type="InterPro" id="IPR036388">
    <property type="entry name" value="WH-like_DNA-bd_sf"/>
</dbReference>
<dbReference type="EMBL" id="JXRR01000010">
    <property type="protein sequence ID" value="KIL49091.1"/>
    <property type="molecule type" value="Genomic_DNA"/>
</dbReference>
<dbReference type="InterPro" id="IPR036390">
    <property type="entry name" value="WH_DNA-bd_sf"/>
</dbReference>
<dbReference type="PROSITE" id="PS01117">
    <property type="entry name" value="HTH_MARR_1"/>
    <property type="match status" value="1"/>
</dbReference>
<dbReference type="InterPro" id="IPR023187">
    <property type="entry name" value="Tscrpt_reg_MarR-type_CS"/>
</dbReference>
<dbReference type="PATRIC" id="fig|220754.4.peg.1147"/>
<evidence type="ECO:0000256" key="2">
    <source>
        <dbReference type="ARBA" id="ARBA00023125"/>
    </source>
</evidence>
<dbReference type="PANTHER" id="PTHR33164">
    <property type="entry name" value="TRANSCRIPTIONAL REGULATOR, MARR FAMILY"/>
    <property type="match status" value="1"/>
</dbReference>
<keyword evidence="3" id="KW-0804">Transcription</keyword>
<comment type="caution">
    <text evidence="5">The sequence shown here is derived from an EMBL/GenBank/DDBJ whole genome shotgun (WGS) entry which is preliminary data.</text>
</comment>
<evidence type="ECO:0000313" key="6">
    <source>
        <dbReference type="Proteomes" id="UP000031972"/>
    </source>
</evidence>
<dbReference type="AlphaFoldDB" id="A0A0C2VXE9"/>
<evidence type="ECO:0000259" key="4">
    <source>
        <dbReference type="PROSITE" id="PS50995"/>
    </source>
</evidence>
<evidence type="ECO:0000256" key="3">
    <source>
        <dbReference type="ARBA" id="ARBA00023163"/>
    </source>
</evidence>
<dbReference type="GO" id="GO:0003677">
    <property type="term" value="F:DNA binding"/>
    <property type="evidence" value="ECO:0007669"/>
    <property type="project" value="UniProtKB-KW"/>
</dbReference>
<dbReference type="InterPro" id="IPR039422">
    <property type="entry name" value="MarR/SlyA-like"/>
</dbReference>
<gene>
    <name evidence="5" type="ORF">KR50_11260</name>
</gene>
<dbReference type="Gene3D" id="1.10.10.10">
    <property type="entry name" value="Winged helix-like DNA-binding domain superfamily/Winged helix DNA-binding domain"/>
    <property type="match status" value="1"/>
</dbReference>
<protein>
    <recommendedName>
        <fullName evidence="4">HTH marR-type domain-containing protein</fullName>
    </recommendedName>
</protein>
<dbReference type="PRINTS" id="PR00598">
    <property type="entry name" value="HTHMARR"/>
</dbReference>
<dbReference type="OrthoDB" id="2401593at2"/>
<dbReference type="GO" id="GO:0006950">
    <property type="term" value="P:response to stress"/>
    <property type="evidence" value="ECO:0007669"/>
    <property type="project" value="TreeGrafter"/>
</dbReference>
<dbReference type="PROSITE" id="PS50995">
    <property type="entry name" value="HTH_MARR_2"/>
    <property type="match status" value="1"/>
</dbReference>
<dbReference type="GO" id="GO:0003700">
    <property type="term" value="F:DNA-binding transcription factor activity"/>
    <property type="evidence" value="ECO:0007669"/>
    <property type="project" value="InterPro"/>
</dbReference>
<dbReference type="SMART" id="SM00347">
    <property type="entry name" value="HTH_MARR"/>
    <property type="match status" value="1"/>
</dbReference>
<organism evidence="5 6">
    <name type="scientific">Jeotgalibacillus campisalis</name>
    <dbReference type="NCBI Taxonomy" id="220754"/>
    <lineage>
        <taxon>Bacteria</taxon>
        <taxon>Bacillati</taxon>
        <taxon>Bacillota</taxon>
        <taxon>Bacilli</taxon>
        <taxon>Bacillales</taxon>
        <taxon>Caryophanaceae</taxon>
        <taxon>Jeotgalibacillus</taxon>
    </lineage>
</organism>
<name>A0A0C2VXE9_9BACL</name>
<keyword evidence="1" id="KW-0805">Transcription regulation</keyword>
<dbReference type="InterPro" id="IPR000835">
    <property type="entry name" value="HTH_MarR-typ"/>
</dbReference>
<dbReference type="SUPFAM" id="SSF46785">
    <property type="entry name" value="Winged helix' DNA-binding domain"/>
    <property type="match status" value="1"/>
</dbReference>
<dbReference type="Proteomes" id="UP000031972">
    <property type="component" value="Unassembled WGS sequence"/>
</dbReference>
<dbReference type="PANTHER" id="PTHR33164:SF102">
    <property type="entry name" value="TRANSCRIPTIONAL REGULATORY PROTEIN"/>
    <property type="match status" value="1"/>
</dbReference>
<feature type="domain" description="HTH marR-type" evidence="4">
    <location>
        <begin position="1"/>
        <end position="141"/>
    </location>
</feature>
<dbReference type="Pfam" id="PF01047">
    <property type="entry name" value="MarR"/>
    <property type="match status" value="1"/>
</dbReference>
<evidence type="ECO:0000256" key="1">
    <source>
        <dbReference type="ARBA" id="ARBA00023015"/>
    </source>
</evidence>
<sequence length="148" mass="17092">MDKRLIEAVELFEDVMVHGTERVLKSVDSPIWQEYSREQLQVLKMISKSGAMPAGKIACLQGVHKSAVSSRIKKLEEKELIQIIKSSEDQRTKLIKLTKTGEEVVRQSDQAVYEYVEKLFSDQMTDDELDQFVSTFKKIREILKWEGV</sequence>
<dbReference type="RefSeq" id="WP_041055889.1">
    <property type="nucleotide sequence ID" value="NZ_JXRR01000010.1"/>
</dbReference>
<keyword evidence="6" id="KW-1185">Reference proteome</keyword>
<accession>A0A0C2VXE9</accession>
<reference evidence="5 6" key="1">
    <citation type="submission" date="2015-01" db="EMBL/GenBank/DDBJ databases">
        <title>Jeotgalibacillus campisalis genome sequencing.</title>
        <authorList>
            <person name="Goh K.M."/>
            <person name="Chan K.-G."/>
            <person name="Yaakop A.S."/>
            <person name="Ee R."/>
            <person name="Gan H.M."/>
            <person name="Chan C.S."/>
        </authorList>
    </citation>
    <scope>NUCLEOTIDE SEQUENCE [LARGE SCALE GENOMIC DNA]</scope>
    <source>
        <strain evidence="5 6">SF-57</strain>
    </source>
</reference>
<proteinExistence type="predicted"/>